<dbReference type="InterPro" id="IPR007658">
    <property type="entry name" value="DUF594"/>
</dbReference>
<proteinExistence type="predicted"/>
<dbReference type="InterPro" id="IPR025315">
    <property type="entry name" value="DUF4220"/>
</dbReference>
<protein>
    <recommendedName>
        <fullName evidence="2">DUF4220 domain-containing protein</fullName>
    </recommendedName>
</protein>
<feature type="transmembrane region" description="Helical" evidence="1">
    <location>
        <begin position="20"/>
        <end position="40"/>
    </location>
</feature>
<organism evidence="3 4">
    <name type="scientific">Eucalyptus globulus</name>
    <name type="common">Tasmanian blue gum</name>
    <dbReference type="NCBI Taxonomy" id="34317"/>
    <lineage>
        <taxon>Eukaryota</taxon>
        <taxon>Viridiplantae</taxon>
        <taxon>Streptophyta</taxon>
        <taxon>Embryophyta</taxon>
        <taxon>Tracheophyta</taxon>
        <taxon>Spermatophyta</taxon>
        <taxon>Magnoliopsida</taxon>
        <taxon>eudicotyledons</taxon>
        <taxon>Gunneridae</taxon>
        <taxon>Pentapetalae</taxon>
        <taxon>rosids</taxon>
        <taxon>malvids</taxon>
        <taxon>Myrtales</taxon>
        <taxon>Myrtaceae</taxon>
        <taxon>Myrtoideae</taxon>
        <taxon>Eucalypteae</taxon>
        <taxon>Eucalyptus</taxon>
    </lineage>
</organism>
<evidence type="ECO:0000313" key="4">
    <source>
        <dbReference type="Proteomes" id="UP001634007"/>
    </source>
</evidence>
<dbReference type="Pfam" id="PF13968">
    <property type="entry name" value="DUF4220"/>
    <property type="match status" value="1"/>
</dbReference>
<gene>
    <name evidence="3" type="ORF">ACJRO7_031118</name>
</gene>
<keyword evidence="1" id="KW-1133">Transmembrane helix</keyword>
<sequence length="733" mass="84807">MLWELEWWVAVLTYVKQRWEKWALCGSIFLSLTLQILLICTGNRRKYIHSACLRGFIWLAYLMANPVVFSAFSIIMDMTMEENSKILDGEINRDTTVDTMLYAFWSPFLLLHLGGPDTFTAYALEDNQLWLRELFHLVTRAGVTVFIFLLVWPKPQLFILTMVMILVGLVKYSERVYALWTASSEQFRNSIPDRPPNYSKIMEQQKLMEAEGYTVIPLEVIEVHDVENSVDGADLSSPEGILDPEQLYKRKQGELLAAGGLINIFQRLFADLPLSFEDKRTGQSVLKDRNPLSALTIIEIELGIMYDLLYTKATAIYSNWGFARRIVGLFLTCIVLAILSQVDRQPYTKADIWTSLTLLAAAIFLEIYALTVLLFSDRTACWLIKQKKFAILDLINWLQPLTKRRRWSNHMAQFSLLSFAFKEKHHPYHRLLEFLHIDEMVEKPRYIHHKKVTDDIKYRIVSYIREMQFPSTAQGSREVNLSERIKHLQWTMELEFHQIILIWHIATELLYGLKNKRDLHEQAKPGKYLSRYMLYILVMHPEMLPTGNGGIKFRETYIEAMKFFDGPKPIEAGGDTDGHAPSLGDEDGIQGYRKYVMKCAGFCASAWQHIKKREKRKLDMTSAYDQLQKQVNTKLNLTVTRGEKSKYVLFQGCRLASQLCSESSNDLLGDVVSNMWVRILCDAAIKCKPSYHAQQLRRGGELLTHAWFMMAHFGLTDHFQIPPAPVVVELVMH</sequence>
<feature type="domain" description="DUF4220" evidence="2">
    <location>
        <begin position="58"/>
        <end position="419"/>
    </location>
</feature>
<keyword evidence="1" id="KW-0812">Transmembrane</keyword>
<accession>A0ABD3JIS9</accession>
<feature type="transmembrane region" description="Helical" evidence="1">
    <location>
        <begin position="52"/>
        <end position="75"/>
    </location>
</feature>
<keyword evidence="4" id="KW-1185">Reference proteome</keyword>
<dbReference type="EMBL" id="JBJKBG010000008">
    <property type="protein sequence ID" value="KAL3726174.1"/>
    <property type="molecule type" value="Genomic_DNA"/>
</dbReference>
<feature type="transmembrane region" description="Helical" evidence="1">
    <location>
        <begin position="352"/>
        <end position="375"/>
    </location>
</feature>
<reference evidence="3 4" key="1">
    <citation type="submission" date="2024-11" db="EMBL/GenBank/DDBJ databases">
        <title>Chromosome-level genome assembly of Eucalyptus globulus Labill. provides insights into its genome evolution.</title>
        <authorList>
            <person name="Li X."/>
        </authorList>
    </citation>
    <scope>NUCLEOTIDE SEQUENCE [LARGE SCALE GENOMIC DNA]</scope>
    <source>
        <strain evidence="3">CL2024</strain>
        <tissue evidence="3">Fresh tender leaves</tissue>
    </source>
</reference>
<feature type="transmembrane region" description="Helical" evidence="1">
    <location>
        <begin position="134"/>
        <end position="151"/>
    </location>
</feature>
<feature type="transmembrane region" description="Helical" evidence="1">
    <location>
        <begin position="322"/>
        <end position="340"/>
    </location>
</feature>
<feature type="transmembrane region" description="Helical" evidence="1">
    <location>
        <begin position="102"/>
        <end position="122"/>
    </location>
</feature>
<evidence type="ECO:0000313" key="3">
    <source>
        <dbReference type="EMBL" id="KAL3726174.1"/>
    </source>
</evidence>
<feature type="transmembrane region" description="Helical" evidence="1">
    <location>
        <begin position="157"/>
        <end position="173"/>
    </location>
</feature>
<dbReference type="AlphaFoldDB" id="A0ABD3JIS9"/>
<dbReference type="Pfam" id="PF04578">
    <property type="entry name" value="DUF594"/>
    <property type="match status" value="1"/>
</dbReference>
<name>A0ABD3JIS9_EUCGL</name>
<evidence type="ECO:0000256" key="1">
    <source>
        <dbReference type="SAM" id="Phobius"/>
    </source>
</evidence>
<evidence type="ECO:0000259" key="2">
    <source>
        <dbReference type="Pfam" id="PF13968"/>
    </source>
</evidence>
<dbReference type="Proteomes" id="UP001634007">
    <property type="component" value="Unassembled WGS sequence"/>
</dbReference>
<dbReference type="PANTHER" id="PTHR31325">
    <property type="entry name" value="OS01G0798800 PROTEIN-RELATED"/>
    <property type="match status" value="1"/>
</dbReference>
<comment type="caution">
    <text evidence="3">The sequence shown here is derived from an EMBL/GenBank/DDBJ whole genome shotgun (WGS) entry which is preliminary data.</text>
</comment>
<keyword evidence="1" id="KW-0472">Membrane</keyword>